<keyword evidence="2" id="KW-1185">Reference proteome</keyword>
<protein>
    <submittedName>
        <fullName evidence="1">Uncharacterized protein</fullName>
    </submittedName>
</protein>
<comment type="caution">
    <text evidence="1">The sequence shown here is derived from an EMBL/GenBank/DDBJ whole genome shotgun (WGS) entry which is preliminary data.</text>
</comment>
<dbReference type="AlphaFoldDB" id="A0A9D4IX24"/>
<reference evidence="1" key="1">
    <citation type="journal article" date="2019" name="bioRxiv">
        <title>The Genome of the Zebra Mussel, Dreissena polymorpha: A Resource for Invasive Species Research.</title>
        <authorList>
            <person name="McCartney M.A."/>
            <person name="Auch B."/>
            <person name="Kono T."/>
            <person name="Mallez S."/>
            <person name="Zhang Y."/>
            <person name="Obille A."/>
            <person name="Becker A."/>
            <person name="Abrahante J.E."/>
            <person name="Garbe J."/>
            <person name="Badalamenti J.P."/>
            <person name="Herman A."/>
            <person name="Mangelson H."/>
            <person name="Liachko I."/>
            <person name="Sullivan S."/>
            <person name="Sone E.D."/>
            <person name="Koren S."/>
            <person name="Silverstein K.A.T."/>
            <person name="Beckman K.B."/>
            <person name="Gohl D.M."/>
        </authorList>
    </citation>
    <scope>NUCLEOTIDE SEQUENCE</scope>
    <source>
        <strain evidence="1">Duluth1</strain>
        <tissue evidence="1">Whole animal</tissue>
    </source>
</reference>
<organism evidence="1 2">
    <name type="scientific">Dreissena polymorpha</name>
    <name type="common">Zebra mussel</name>
    <name type="synonym">Mytilus polymorpha</name>
    <dbReference type="NCBI Taxonomy" id="45954"/>
    <lineage>
        <taxon>Eukaryota</taxon>
        <taxon>Metazoa</taxon>
        <taxon>Spiralia</taxon>
        <taxon>Lophotrochozoa</taxon>
        <taxon>Mollusca</taxon>
        <taxon>Bivalvia</taxon>
        <taxon>Autobranchia</taxon>
        <taxon>Heteroconchia</taxon>
        <taxon>Euheterodonta</taxon>
        <taxon>Imparidentia</taxon>
        <taxon>Neoheterodontei</taxon>
        <taxon>Myida</taxon>
        <taxon>Dreissenoidea</taxon>
        <taxon>Dreissenidae</taxon>
        <taxon>Dreissena</taxon>
    </lineage>
</organism>
<sequence>MIQLERRRAIDIHTEATVAPPFLICPWVRGETLTTEGFHAVDECRSAIHNHHRS</sequence>
<gene>
    <name evidence="1" type="ORF">DPMN_165859</name>
</gene>
<accession>A0A9D4IX24</accession>
<reference evidence="1" key="2">
    <citation type="submission" date="2020-11" db="EMBL/GenBank/DDBJ databases">
        <authorList>
            <person name="McCartney M.A."/>
            <person name="Auch B."/>
            <person name="Kono T."/>
            <person name="Mallez S."/>
            <person name="Becker A."/>
            <person name="Gohl D.M."/>
            <person name="Silverstein K.A.T."/>
            <person name="Koren S."/>
            <person name="Bechman K.B."/>
            <person name="Herman A."/>
            <person name="Abrahante J.E."/>
            <person name="Garbe J."/>
        </authorList>
    </citation>
    <scope>NUCLEOTIDE SEQUENCE</scope>
    <source>
        <strain evidence="1">Duluth1</strain>
        <tissue evidence="1">Whole animal</tissue>
    </source>
</reference>
<dbReference type="EMBL" id="JAIWYP010000008">
    <property type="protein sequence ID" value="KAH3787732.1"/>
    <property type="molecule type" value="Genomic_DNA"/>
</dbReference>
<evidence type="ECO:0000313" key="1">
    <source>
        <dbReference type="EMBL" id="KAH3787732.1"/>
    </source>
</evidence>
<name>A0A9D4IX24_DREPO</name>
<proteinExistence type="predicted"/>
<evidence type="ECO:0000313" key="2">
    <source>
        <dbReference type="Proteomes" id="UP000828390"/>
    </source>
</evidence>
<dbReference type="Proteomes" id="UP000828390">
    <property type="component" value="Unassembled WGS sequence"/>
</dbReference>